<evidence type="ECO:0000256" key="1">
    <source>
        <dbReference type="ARBA" id="ARBA00000316"/>
    </source>
</evidence>
<keyword evidence="10" id="KW-1185">Reference proteome</keyword>
<protein>
    <recommendedName>
        <fullName evidence="5">Alanine racemase</fullName>
        <ecNumber evidence="5">5.1.1.1</ecNumber>
    </recommendedName>
</protein>
<dbReference type="GO" id="GO:0008784">
    <property type="term" value="F:alanine racemase activity"/>
    <property type="evidence" value="ECO:0007669"/>
    <property type="project" value="UniProtKB-UniRule"/>
</dbReference>
<dbReference type="Gene3D" id="2.40.37.10">
    <property type="entry name" value="Lyase, Ornithine Decarboxylase, Chain A, domain 1"/>
    <property type="match status" value="1"/>
</dbReference>
<dbReference type="RefSeq" id="WP_096407949.1">
    <property type="nucleotide sequence ID" value="NZ_AP017372.2"/>
</dbReference>
<dbReference type="SMART" id="SM01005">
    <property type="entry name" value="Ala_racemase_C"/>
    <property type="match status" value="1"/>
</dbReference>
<dbReference type="PANTHER" id="PTHR30511:SF0">
    <property type="entry name" value="ALANINE RACEMASE, CATABOLIC-RELATED"/>
    <property type="match status" value="1"/>
</dbReference>
<dbReference type="EMBL" id="AP017372">
    <property type="protein sequence ID" value="BAU57207.1"/>
    <property type="molecule type" value="Genomic_DNA"/>
</dbReference>
<dbReference type="PROSITE" id="PS00395">
    <property type="entry name" value="ALANINE_RACEMASE"/>
    <property type="match status" value="1"/>
</dbReference>
<proteinExistence type="inferred from homology"/>
<feature type="binding site" evidence="5 7">
    <location>
        <position position="131"/>
    </location>
    <ligand>
        <name>substrate</name>
    </ligand>
</feature>
<dbReference type="EC" id="5.1.1.1" evidence="5"/>
<dbReference type="GO" id="GO:0005829">
    <property type="term" value="C:cytosol"/>
    <property type="evidence" value="ECO:0007669"/>
    <property type="project" value="TreeGrafter"/>
</dbReference>
<feature type="active site" description="Proton acceptor; specific for L-alanine" evidence="5">
    <location>
        <position position="258"/>
    </location>
</feature>
<evidence type="ECO:0000256" key="3">
    <source>
        <dbReference type="ARBA" id="ARBA00022898"/>
    </source>
</evidence>
<dbReference type="CDD" id="cd06827">
    <property type="entry name" value="PLPDE_III_AR_proteobact"/>
    <property type="match status" value="1"/>
</dbReference>
<dbReference type="UniPathway" id="UPA00042">
    <property type="reaction ID" value="UER00497"/>
</dbReference>
<comment type="similarity">
    <text evidence="5">Belongs to the alanine racemase family.</text>
</comment>
<dbReference type="InterPro" id="IPR029066">
    <property type="entry name" value="PLP-binding_barrel"/>
</dbReference>
<dbReference type="InterPro" id="IPR020622">
    <property type="entry name" value="Ala_racemase_pyridoxalP-BS"/>
</dbReference>
<gene>
    <name evidence="9" type="primary">alr</name>
    <name evidence="9" type="ORF">HH1059_05230</name>
</gene>
<dbReference type="OrthoDB" id="9813814at2"/>
<reference evidence="9" key="1">
    <citation type="submission" date="2016-02" db="EMBL/GenBank/DDBJ databases">
        <title>Halorhodospira halochloris DSM-1059 complete genome, version 2.</title>
        <authorList>
            <person name="Tsukatani Y."/>
        </authorList>
    </citation>
    <scope>NUCLEOTIDE SEQUENCE</scope>
    <source>
        <strain evidence="9">DSM 1059</strain>
    </source>
</reference>
<dbReference type="FunFam" id="3.20.20.10:FF:000002">
    <property type="entry name" value="Alanine racemase"/>
    <property type="match status" value="1"/>
</dbReference>
<evidence type="ECO:0000256" key="7">
    <source>
        <dbReference type="PIRSR" id="PIRSR600821-52"/>
    </source>
</evidence>
<dbReference type="GO" id="GO:0030170">
    <property type="term" value="F:pyridoxal phosphate binding"/>
    <property type="evidence" value="ECO:0007669"/>
    <property type="project" value="UniProtKB-UniRule"/>
</dbReference>
<sequence length="365" mass="39692">MSREACALIDLDAVRDNLRVARAVAARSRVMAVIKSDGYGHGLVRVAQAIGEDVDAFAVTDLDEALALRRAGFNQRIVLLQGPFEAAEIPLAAAEQLELVIHSAWQIEAIEQAQVSAALQLWLKVDTGMHRLGFQADEVAAAWRRLTAIPAHTVNPEIGFMTHLACADDRDDTMTDRQIEAFEEACKDFGGPLSAANSAGLLGWLESHFDWVRPGIMLYGVSPFSDRQPLDFPLRPAMTLRGRIIAVKHLGAGQKVGYGATWSCPEDMPIGIVSIGYGDGYPRHAMHGTPVDVAGRRASLVGRISMDMLAVDLRGMVTLPAPGDPVTLWGEQPRPESVADSAGTIAYELFCRTPSRVRRVYLDDQ</sequence>
<comment type="function">
    <text evidence="5">Catalyzes the interconversion of L-alanine and D-alanine. May also act on other amino acids.</text>
</comment>
<evidence type="ECO:0000256" key="5">
    <source>
        <dbReference type="HAMAP-Rule" id="MF_01201"/>
    </source>
</evidence>
<evidence type="ECO:0000259" key="8">
    <source>
        <dbReference type="SMART" id="SM01005"/>
    </source>
</evidence>
<feature type="domain" description="Alanine racemase C-terminal" evidence="8">
    <location>
        <begin position="237"/>
        <end position="362"/>
    </location>
</feature>
<evidence type="ECO:0000256" key="4">
    <source>
        <dbReference type="ARBA" id="ARBA00023235"/>
    </source>
</evidence>
<dbReference type="Proteomes" id="UP000218890">
    <property type="component" value="Chromosome"/>
</dbReference>
<dbReference type="PANTHER" id="PTHR30511">
    <property type="entry name" value="ALANINE RACEMASE"/>
    <property type="match status" value="1"/>
</dbReference>
<feature type="modified residue" description="N6-(pyridoxal phosphate)lysine" evidence="5 6">
    <location>
        <position position="35"/>
    </location>
</feature>
<dbReference type="InterPro" id="IPR000821">
    <property type="entry name" value="Ala_racemase"/>
</dbReference>
<dbReference type="SUPFAM" id="SSF50621">
    <property type="entry name" value="Alanine racemase C-terminal domain-like"/>
    <property type="match status" value="1"/>
</dbReference>
<dbReference type="InterPro" id="IPR001608">
    <property type="entry name" value="Ala_racemase_N"/>
</dbReference>
<comment type="pathway">
    <text evidence="5">Amino-acid biosynthesis; D-alanine biosynthesis; D-alanine from L-alanine: step 1/1.</text>
</comment>
<dbReference type="PRINTS" id="PR00992">
    <property type="entry name" value="ALARACEMASE"/>
</dbReference>
<organism evidence="9 10">
    <name type="scientific">Halorhodospira halochloris</name>
    <name type="common">Ectothiorhodospira halochloris</name>
    <dbReference type="NCBI Taxonomy" id="1052"/>
    <lineage>
        <taxon>Bacteria</taxon>
        <taxon>Pseudomonadati</taxon>
        <taxon>Pseudomonadota</taxon>
        <taxon>Gammaproteobacteria</taxon>
        <taxon>Chromatiales</taxon>
        <taxon>Ectothiorhodospiraceae</taxon>
        <taxon>Halorhodospira</taxon>
    </lineage>
</organism>
<feature type="active site" description="Proton acceptor; specific for D-alanine" evidence="5">
    <location>
        <position position="35"/>
    </location>
</feature>
<name>A0A110B4T8_HALHR</name>
<feature type="binding site" evidence="5 7">
    <location>
        <position position="306"/>
    </location>
    <ligand>
        <name>substrate</name>
    </ligand>
</feature>
<evidence type="ECO:0000313" key="9">
    <source>
        <dbReference type="EMBL" id="BAU57207.1"/>
    </source>
</evidence>
<evidence type="ECO:0000313" key="10">
    <source>
        <dbReference type="Proteomes" id="UP000218890"/>
    </source>
</evidence>
<accession>A0A110B4T8</accession>
<dbReference type="HAMAP" id="MF_01201">
    <property type="entry name" value="Ala_racemase"/>
    <property type="match status" value="1"/>
</dbReference>
<dbReference type="AlphaFoldDB" id="A0A110B4T8"/>
<dbReference type="KEGG" id="hhk:HH1059_05230"/>
<dbReference type="Gene3D" id="3.20.20.10">
    <property type="entry name" value="Alanine racemase"/>
    <property type="match status" value="1"/>
</dbReference>
<evidence type="ECO:0000256" key="6">
    <source>
        <dbReference type="PIRSR" id="PIRSR600821-50"/>
    </source>
</evidence>
<dbReference type="NCBIfam" id="TIGR00492">
    <property type="entry name" value="alr"/>
    <property type="match status" value="1"/>
</dbReference>
<dbReference type="GO" id="GO:0030632">
    <property type="term" value="P:D-alanine biosynthetic process"/>
    <property type="evidence" value="ECO:0007669"/>
    <property type="project" value="UniProtKB-UniRule"/>
</dbReference>
<dbReference type="InterPro" id="IPR009006">
    <property type="entry name" value="Ala_racemase/Decarboxylase_C"/>
</dbReference>
<dbReference type="SUPFAM" id="SSF51419">
    <property type="entry name" value="PLP-binding barrel"/>
    <property type="match status" value="1"/>
</dbReference>
<keyword evidence="4 5" id="KW-0413">Isomerase</keyword>
<comment type="cofactor">
    <cofactor evidence="2 5 6">
        <name>pyridoxal 5'-phosphate</name>
        <dbReference type="ChEBI" id="CHEBI:597326"/>
    </cofactor>
</comment>
<comment type="catalytic activity">
    <reaction evidence="1 5">
        <text>L-alanine = D-alanine</text>
        <dbReference type="Rhea" id="RHEA:20249"/>
        <dbReference type="ChEBI" id="CHEBI:57416"/>
        <dbReference type="ChEBI" id="CHEBI:57972"/>
        <dbReference type="EC" id="5.1.1.1"/>
    </reaction>
</comment>
<dbReference type="Pfam" id="PF00842">
    <property type="entry name" value="Ala_racemase_C"/>
    <property type="match status" value="1"/>
</dbReference>
<dbReference type="Pfam" id="PF01168">
    <property type="entry name" value="Ala_racemase_N"/>
    <property type="match status" value="1"/>
</dbReference>
<keyword evidence="3 5" id="KW-0663">Pyridoxal phosphate</keyword>
<evidence type="ECO:0000256" key="2">
    <source>
        <dbReference type="ARBA" id="ARBA00001933"/>
    </source>
</evidence>
<dbReference type="InterPro" id="IPR011079">
    <property type="entry name" value="Ala_racemase_C"/>
</dbReference>